<dbReference type="InterPro" id="IPR011335">
    <property type="entry name" value="Restrct_endonuc-II-like"/>
</dbReference>
<dbReference type="RefSeq" id="WP_129454906.1">
    <property type="nucleotide sequence ID" value="NZ_JACXYX010000005.1"/>
</dbReference>
<dbReference type="InterPro" id="IPR007569">
    <property type="entry name" value="DUF559"/>
</dbReference>
<gene>
    <name evidence="2" type="ORF">EUA07_09485</name>
</gene>
<organism evidence="2 3">
    <name type="scientific">Nocardioides ganghwensis</name>
    <dbReference type="NCBI Taxonomy" id="252230"/>
    <lineage>
        <taxon>Bacteria</taxon>
        <taxon>Bacillati</taxon>
        <taxon>Actinomycetota</taxon>
        <taxon>Actinomycetes</taxon>
        <taxon>Propionibacteriales</taxon>
        <taxon>Nocardioidaceae</taxon>
        <taxon>Nocardioides</taxon>
    </lineage>
</organism>
<proteinExistence type="predicted"/>
<keyword evidence="3" id="KW-1185">Reference proteome</keyword>
<protein>
    <submittedName>
        <fullName evidence="2">DUF559 domain-containing protein</fullName>
    </submittedName>
</protein>
<dbReference type="SUPFAM" id="SSF52980">
    <property type="entry name" value="Restriction endonuclease-like"/>
    <property type="match status" value="1"/>
</dbReference>
<accession>A0A4Q2SCX7</accession>
<dbReference type="AlphaFoldDB" id="A0A4Q2SCX7"/>
<dbReference type="Pfam" id="PF04480">
    <property type="entry name" value="DUF559"/>
    <property type="match status" value="1"/>
</dbReference>
<dbReference type="Proteomes" id="UP000293291">
    <property type="component" value="Unassembled WGS sequence"/>
</dbReference>
<feature type="domain" description="DUF559" evidence="1">
    <location>
        <begin position="225"/>
        <end position="285"/>
    </location>
</feature>
<dbReference type="EMBL" id="SDWU01000009">
    <property type="protein sequence ID" value="RYC02293.1"/>
    <property type="molecule type" value="Genomic_DNA"/>
</dbReference>
<reference evidence="2 3" key="1">
    <citation type="submission" date="2019-01" db="EMBL/GenBank/DDBJ databases">
        <title>Novel species of Nocardioides.</title>
        <authorList>
            <person name="Liu Q."/>
            <person name="Xin Y.-H."/>
        </authorList>
    </citation>
    <scope>NUCLEOTIDE SEQUENCE [LARGE SCALE GENOMIC DNA]</scope>
    <source>
        <strain evidence="2 3">CGMCC 4.6875</strain>
    </source>
</reference>
<dbReference type="OrthoDB" id="3173471at2"/>
<evidence type="ECO:0000313" key="3">
    <source>
        <dbReference type="Proteomes" id="UP000293291"/>
    </source>
</evidence>
<name>A0A4Q2SCX7_9ACTN</name>
<comment type="caution">
    <text evidence="2">The sequence shown here is derived from an EMBL/GenBank/DDBJ whole genome shotgun (WGS) entry which is preliminary data.</text>
</comment>
<sequence>MHRHRPFDPRQPFPRFRALQAGIPRATVDSPAFRRLLHGIIVAADVPDSALLRVKAALACYFDSAYASHASAARVWRVPVQTRPLEHVTVPDDSHRLRRAGIVTHRRAGAAVAVRHGVWVSVLADLFVELADELSLVELVVAGDWMVRRHRVRITDLRQAAQHASGHAGRSARRAAGYVRAKVDSPMETRLRMLIVLAGLPEPVVNASIRVVGGEQVRRFDLSWPEAKVVVEYDGRHHVERIEQWEADLDRREEIDDDGWRILVVVASGIYADPARTVGRVFRLLRARGLEGLPERPSEDWRPHFPGRLAA</sequence>
<evidence type="ECO:0000313" key="2">
    <source>
        <dbReference type="EMBL" id="RYC02293.1"/>
    </source>
</evidence>
<evidence type="ECO:0000259" key="1">
    <source>
        <dbReference type="Pfam" id="PF04480"/>
    </source>
</evidence>
<dbReference type="Gene3D" id="3.40.960.10">
    <property type="entry name" value="VSR Endonuclease"/>
    <property type="match status" value="1"/>
</dbReference>